<evidence type="ECO:0000313" key="2">
    <source>
        <dbReference type="Proteomes" id="UP000593567"/>
    </source>
</evidence>
<evidence type="ECO:0000313" key="1">
    <source>
        <dbReference type="EMBL" id="KAF6039604.1"/>
    </source>
</evidence>
<protein>
    <submittedName>
        <fullName evidence="1">Uncharacterized protein</fullName>
    </submittedName>
</protein>
<comment type="caution">
    <text evidence="1">The sequence shown here is derived from an EMBL/GenBank/DDBJ whole genome shotgun (WGS) entry which is preliminary data.</text>
</comment>
<name>A0A7J7KN68_BUGNE</name>
<gene>
    <name evidence="1" type="ORF">EB796_002088</name>
</gene>
<dbReference type="AlphaFoldDB" id="A0A7J7KN68"/>
<dbReference type="Proteomes" id="UP000593567">
    <property type="component" value="Unassembled WGS sequence"/>
</dbReference>
<sequence length="75" mass="9031">MEDIDIRVWVEEKKTRWAELLDLWHQYWVFEPLNSGIPGLTEPETKEKLSILFHDMMMYDDTPFIVAVDKETEKC</sequence>
<proteinExistence type="predicted"/>
<organism evidence="1 2">
    <name type="scientific">Bugula neritina</name>
    <name type="common">Brown bryozoan</name>
    <name type="synonym">Sertularia neritina</name>
    <dbReference type="NCBI Taxonomy" id="10212"/>
    <lineage>
        <taxon>Eukaryota</taxon>
        <taxon>Metazoa</taxon>
        <taxon>Spiralia</taxon>
        <taxon>Lophotrochozoa</taxon>
        <taxon>Bryozoa</taxon>
        <taxon>Gymnolaemata</taxon>
        <taxon>Cheilostomatida</taxon>
        <taxon>Flustrina</taxon>
        <taxon>Buguloidea</taxon>
        <taxon>Bugulidae</taxon>
        <taxon>Bugula</taxon>
    </lineage>
</organism>
<dbReference type="EMBL" id="VXIV02000230">
    <property type="protein sequence ID" value="KAF6039604.1"/>
    <property type="molecule type" value="Genomic_DNA"/>
</dbReference>
<accession>A0A7J7KN68</accession>
<reference evidence="1" key="1">
    <citation type="submission" date="2020-06" db="EMBL/GenBank/DDBJ databases">
        <title>Draft genome of Bugula neritina, a colonial animal packing powerful symbionts and potential medicines.</title>
        <authorList>
            <person name="Rayko M."/>
        </authorList>
    </citation>
    <scope>NUCLEOTIDE SEQUENCE [LARGE SCALE GENOMIC DNA]</scope>
    <source>
        <strain evidence="1">Kwan_BN1</strain>
    </source>
</reference>
<keyword evidence="2" id="KW-1185">Reference proteome</keyword>